<dbReference type="PANTHER" id="PTHR48178">
    <property type="entry name" value="PEROXISOME BIOGENESIS FACTOR 2"/>
    <property type="match status" value="1"/>
</dbReference>
<evidence type="ECO:0000256" key="5">
    <source>
        <dbReference type="ARBA" id="ARBA00022679"/>
    </source>
</evidence>
<keyword evidence="4" id="KW-0813">Transport</keyword>
<keyword evidence="6" id="KW-0812">Transmembrane</keyword>
<evidence type="ECO:0000256" key="14">
    <source>
        <dbReference type="ARBA" id="ARBA00023140"/>
    </source>
</evidence>
<evidence type="ECO:0000256" key="17">
    <source>
        <dbReference type="ARBA" id="ARBA00034523"/>
    </source>
</evidence>
<comment type="similarity">
    <text evidence="3">Belongs to the pex2/pex10/pex12 family.</text>
</comment>
<dbReference type="GO" id="GO:0016558">
    <property type="term" value="P:protein import into peroxisome matrix"/>
    <property type="evidence" value="ECO:0007669"/>
    <property type="project" value="InterPro"/>
</dbReference>
<dbReference type="PANTHER" id="PTHR48178:SF1">
    <property type="entry name" value="PEROXISOME BIOGENESIS FACTOR 2"/>
    <property type="match status" value="1"/>
</dbReference>
<dbReference type="AlphaFoldDB" id="A0AAW1UF57"/>
<evidence type="ECO:0000313" key="20">
    <source>
        <dbReference type="Proteomes" id="UP001431783"/>
    </source>
</evidence>
<evidence type="ECO:0000256" key="8">
    <source>
        <dbReference type="ARBA" id="ARBA00022771"/>
    </source>
</evidence>
<dbReference type="GO" id="GO:0005778">
    <property type="term" value="C:peroxisomal membrane"/>
    <property type="evidence" value="ECO:0007669"/>
    <property type="project" value="UniProtKB-SubCell"/>
</dbReference>
<dbReference type="InterPro" id="IPR017907">
    <property type="entry name" value="Znf_RING_CS"/>
</dbReference>
<evidence type="ECO:0000259" key="18">
    <source>
        <dbReference type="Pfam" id="PF04757"/>
    </source>
</evidence>
<evidence type="ECO:0000256" key="3">
    <source>
        <dbReference type="ARBA" id="ARBA00008704"/>
    </source>
</evidence>
<evidence type="ECO:0000256" key="16">
    <source>
        <dbReference type="ARBA" id="ARBA00034438"/>
    </source>
</evidence>
<dbReference type="EMBL" id="JARQZJ010000062">
    <property type="protein sequence ID" value="KAK9879778.1"/>
    <property type="molecule type" value="Genomic_DNA"/>
</dbReference>
<evidence type="ECO:0000256" key="15">
    <source>
        <dbReference type="ARBA" id="ARBA00032511"/>
    </source>
</evidence>
<keyword evidence="13" id="KW-0472">Membrane</keyword>
<keyword evidence="8" id="KW-0863">Zinc-finger</keyword>
<keyword evidence="10" id="KW-0862">Zinc</keyword>
<keyword evidence="7" id="KW-0479">Metal-binding</keyword>
<evidence type="ECO:0000256" key="1">
    <source>
        <dbReference type="ARBA" id="ARBA00004585"/>
    </source>
</evidence>
<name>A0AAW1UF57_9CUCU</name>
<reference evidence="19 20" key="1">
    <citation type="submission" date="2023-03" db="EMBL/GenBank/DDBJ databases">
        <title>Genome insight into feeding habits of ladybird beetles.</title>
        <authorList>
            <person name="Li H.-S."/>
            <person name="Huang Y.-H."/>
            <person name="Pang H."/>
        </authorList>
    </citation>
    <scope>NUCLEOTIDE SEQUENCE [LARGE SCALE GENOMIC DNA]</scope>
    <source>
        <strain evidence="19">SYSU_2023b</strain>
        <tissue evidence="19">Whole body</tissue>
    </source>
</reference>
<proteinExistence type="inferred from homology"/>
<dbReference type="GO" id="GO:0008270">
    <property type="term" value="F:zinc ion binding"/>
    <property type="evidence" value="ECO:0007669"/>
    <property type="project" value="UniProtKB-KW"/>
</dbReference>
<evidence type="ECO:0000256" key="6">
    <source>
        <dbReference type="ARBA" id="ARBA00022692"/>
    </source>
</evidence>
<evidence type="ECO:0000256" key="9">
    <source>
        <dbReference type="ARBA" id="ARBA00022786"/>
    </source>
</evidence>
<evidence type="ECO:0000256" key="12">
    <source>
        <dbReference type="ARBA" id="ARBA00022989"/>
    </source>
</evidence>
<comment type="caution">
    <text evidence="19">The sequence shown here is derived from an EMBL/GenBank/DDBJ whole genome shotgun (WGS) entry which is preliminary data.</text>
</comment>
<accession>A0AAW1UF57</accession>
<gene>
    <name evidence="19" type="ORF">WA026_006842</name>
</gene>
<dbReference type="GO" id="GO:0061630">
    <property type="term" value="F:ubiquitin protein ligase activity"/>
    <property type="evidence" value="ECO:0007669"/>
    <property type="project" value="UniProtKB-EC"/>
</dbReference>
<dbReference type="Proteomes" id="UP001431783">
    <property type="component" value="Unassembled WGS sequence"/>
</dbReference>
<comment type="catalytic activity">
    <reaction evidence="16">
        <text>[E2 ubiquitin-conjugating enzyme]-S-ubiquitinyl-L-cysteine + [acceptor protein]-L-cysteine = [E2 ubiquitin-conjugating enzyme]-L-cysteine + [acceptor protein]-S-ubiquitinyl-L-cysteine.</text>
        <dbReference type="EC" id="2.3.2.36"/>
    </reaction>
</comment>
<evidence type="ECO:0000256" key="2">
    <source>
        <dbReference type="ARBA" id="ARBA00004906"/>
    </source>
</evidence>
<dbReference type="InterPro" id="IPR025654">
    <property type="entry name" value="PEX2/10"/>
</dbReference>
<keyword evidence="20" id="KW-1185">Reference proteome</keyword>
<feature type="domain" description="Pex N-terminal" evidence="18">
    <location>
        <begin position="16"/>
        <end position="193"/>
    </location>
</feature>
<dbReference type="Pfam" id="PF04757">
    <property type="entry name" value="Pex2_Pex12"/>
    <property type="match status" value="1"/>
</dbReference>
<protein>
    <recommendedName>
        <fullName evidence="17">RING-type E3 ubiquitin transferase (cysteine targeting)</fullName>
        <ecNumber evidence="17">2.3.2.36</ecNumber>
    </recommendedName>
    <alternativeName>
        <fullName evidence="15">Peroxin-2</fullName>
    </alternativeName>
</protein>
<evidence type="ECO:0000256" key="4">
    <source>
        <dbReference type="ARBA" id="ARBA00022448"/>
    </source>
</evidence>
<dbReference type="InterPro" id="IPR006845">
    <property type="entry name" value="Pex_N"/>
</dbReference>
<comment type="subcellular location">
    <subcellularLocation>
        <location evidence="1">Peroxisome membrane</location>
        <topology evidence="1">Multi-pass membrane protein</topology>
    </subcellularLocation>
</comment>
<evidence type="ECO:0000256" key="10">
    <source>
        <dbReference type="ARBA" id="ARBA00022833"/>
    </source>
</evidence>
<keyword evidence="14" id="KW-0576">Peroxisome</keyword>
<evidence type="ECO:0000313" key="19">
    <source>
        <dbReference type="EMBL" id="KAK9879778.1"/>
    </source>
</evidence>
<dbReference type="PROSITE" id="PS00518">
    <property type="entry name" value="ZF_RING_1"/>
    <property type="match status" value="1"/>
</dbReference>
<evidence type="ECO:0000256" key="7">
    <source>
        <dbReference type="ARBA" id="ARBA00022723"/>
    </source>
</evidence>
<keyword evidence="9" id="KW-0833">Ubl conjugation pathway</keyword>
<evidence type="ECO:0000256" key="13">
    <source>
        <dbReference type="ARBA" id="ARBA00023136"/>
    </source>
</evidence>
<evidence type="ECO:0000256" key="11">
    <source>
        <dbReference type="ARBA" id="ARBA00022927"/>
    </source>
</evidence>
<keyword evidence="12" id="KW-1133">Transmembrane helix</keyword>
<sequence length="291" mass="34090">MALLRVTQLNAFYLDRQILNVFQDILHNTINNLPPGFITSYELEYNLLIELAVLYYSVVKNGSTFGQQLMSIKYENITDVKKVLYMALHSLGYIKSKIEYLKPSHPLNYGFNKIYMALKLLDLVNFTLFLYRGKKPQLIDRVLELNQVYNEGGTSRTYNSMYLGRELIWNSLIEIMVNVVPLMNFHKLKRLVRSINPFYHRREIVKLTKPCMTIHSKCALCGKSPILPHHMGCTHIFCYFCLRVSNRFHIFSLNLYGFFRQILKLIQSSHVQSVTTGMRIFYVKECMSITK</sequence>
<comment type="pathway">
    <text evidence="2">Protein modification; protein ubiquitination.</text>
</comment>
<dbReference type="EC" id="2.3.2.36" evidence="17"/>
<organism evidence="19 20">
    <name type="scientific">Henosepilachna vigintioctopunctata</name>
    <dbReference type="NCBI Taxonomy" id="420089"/>
    <lineage>
        <taxon>Eukaryota</taxon>
        <taxon>Metazoa</taxon>
        <taxon>Ecdysozoa</taxon>
        <taxon>Arthropoda</taxon>
        <taxon>Hexapoda</taxon>
        <taxon>Insecta</taxon>
        <taxon>Pterygota</taxon>
        <taxon>Neoptera</taxon>
        <taxon>Endopterygota</taxon>
        <taxon>Coleoptera</taxon>
        <taxon>Polyphaga</taxon>
        <taxon>Cucujiformia</taxon>
        <taxon>Coccinelloidea</taxon>
        <taxon>Coccinellidae</taxon>
        <taxon>Epilachninae</taxon>
        <taxon>Epilachnini</taxon>
        <taxon>Henosepilachna</taxon>
    </lineage>
</organism>
<keyword evidence="11" id="KW-0653">Protein transport</keyword>
<keyword evidence="5" id="KW-0808">Transferase</keyword>